<feature type="non-terminal residue" evidence="3">
    <location>
        <position position="1"/>
    </location>
</feature>
<dbReference type="Proteomes" id="UP000735302">
    <property type="component" value="Unassembled WGS sequence"/>
</dbReference>
<dbReference type="PANTHER" id="PTHR23098:SF16">
    <property type="entry name" value="REGULATORY PROTEIN ZESTE"/>
    <property type="match status" value="1"/>
</dbReference>
<dbReference type="EMBL" id="BLXT01005323">
    <property type="protein sequence ID" value="GFO22123.1"/>
    <property type="molecule type" value="Genomic_DNA"/>
</dbReference>
<evidence type="ECO:0000313" key="4">
    <source>
        <dbReference type="Proteomes" id="UP000735302"/>
    </source>
</evidence>
<evidence type="ECO:0000259" key="2">
    <source>
        <dbReference type="PROSITE" id="PS50090"/>
    </source>
</evidence>
<sequence length="263" mass="29800">KRVRKPNFSEKEATKLLELVDRNIEKINQTANSLRANTVKKKAAWQEIAKEVSSTSVVHRDEDECRKKWRDLKRAVSAYRTHFRGTGGGPPQPEPPFYEWILKILGDSVALEGIPVGFASFTPLKEPITSDRVSPPEEDTAQSPPAPGPIEPLPMEPSTSAAMAKNIARAFSKSRIRKRGDSKLVATFQLHLSDEARWWFDDLPSNLRGLWAKMKDAFQLRFVQRTRQICPISFIRRICFSRCSSPPISPSIVFFLIPSKKKS</sequence>
<evidence type="ECO:0000313" key="3">
    <source>
        <dbReference type="EMBL" id="GFO22123.1"/>
    </source>
</evidence>
<proteinExistence type="predicted"/>
<dbReference type="SMART" id="SM00717">
    <property type="entry name" value="SANT"/>
    <property type="match status" value="1"/>
</dbReference>
<comment type="caution">
    <text evidence="3">The sequence shown here is derived from an EMBL/GenBank/DDBJ whole genome shotgun (WGS) entry which is preliminary data.</text>
</comment>
<feature type="compositionally biased region" description="Pro residues" evidence="1">
    <location>
        <begin position="144"/>
        <end position="155"/>
    </location>
</feature>
<feature type="region of interest" description="Disordered" evidence="1">
    <location>
        <begin position="127"/>
        <end position="157"/>
    </location>
</feature>
<evidence type="ECO:0000256" key="1">
    <source>
        <dbReference type="SAM" id="MobiDB-lite"/>
    </source>
</evidence>
<protein>
    <submittedName>
        <fullName evidence="3">Myb-related transcription factor, partner of profilin</fullName>
    </submittedName>
</protein>
<dbReference type="AlphaFoldDB" id="A0AAV4BTK4"/>
<dbReference type="InterPro" id="IPR028002">
    <property type="entry name" value="Myb_DNA-bind_5"/>
</dbReference>
<reference evidence="3 4" key="1">
    <citation type="journal article" date="2021" name="Elife">
        <title>Chloroplast acquisition without the gene transfer in kleptoplastic sea slugs, Plakobranchus ocellatus.</title>
        <authorList>
            <person name="Maeda T."/>
            <person name="Takahashi S."/>
            <person name="Yoshida T."/>
            <person name="Shimamura S."/>
            <person name="Takaki Y."/>
            <person name="Nagai Y."/>
            <person name="Toyoda A."/>
            <person name="Suzuki Y."/>
            <person name="Arimoto A."/>
            <person name="Ishii H."/>
            <person name="Satoh N."/>
            <person name="Nishiyama T."/>
            <person name="Hasebe M."/>
            <person name="Maruyama T."/>
            <person name="Minagawa J."/>
            <person name="Obokata J."/>
            <person name="Shigenobu S."/>
        </authorList>
    </citation>
    <scope>NUCLEOTIDE SEQUENCE [LARGE SCALE GENOMIC DNA]</scope>
</reference>
<keyword evidence="4" id="KW-1185">Reference proteome</keyword>
<organism evidence="3 4">
    <name type="scientific">Plakobranchus ocellatus</name>
    <dbReference type="NCBI Taxonomy" id="259542"/>
    <lineage>
        <taxon>Eukaryota</taxon>
        <taxon>Metazoa</taxon>
        <taxon>Spiralia</taxon>
        <taxon>Lophotrochozoa</taxon>
        <taxon>Mollusca</taxon>
        <taxon>Gastropoda</taxon>
        <taxon>Heterobranchia</taxon>
        <taxon>Euthyneura</taxon>
        <taxon>Panpulmonata</taxon>
        <taxon>Sacoglossa</taxon>
        <taxon>Placobranchoidea</taxon>
        <taxon>Plakobranchidae</taxon>
        <taxon>Plakobranchus</taxon>
    </lineage>
</organism>
<feature type="domain" description="Myb-like" evidence="2">
    <location>
        <begin position="1"/>
        <end position="73"/>
    </location>
</feature>
<dbReference type="PANTHER" id="PTHR23098">
    <property type="entry name" value="AGAP001331-PA-RELATED"/>
    <property type="match status" value="1"/>
</dbReference>
<dbReference type="GO" id="GO:0005634">
    <property type="term" value="C:nucleus"/>
    <property type="evidence" value="ECO:0007669"/>
    <property type="project" value="TreeGrafter"/>
</dbReference>
<gene>
    <name evidence="3" type="ORF">PoB_004862800</name>
</gene>
<dbReference type="InterPro" id="IPR001005">
    <property type="entry name" value="SANT/Myb"/>
</dbReference>
<name>A0AAV4BTK4_9GAST</name>
<dbReference type="Gene3D" id="1.10.10.60">
    <property type="entry name" value="Homeodomain-like"/>
    <property type="match status" value="1"/>
</dbReference>
<dbReference type="Pfam" id="PF13873">
    <property type="entry name" value="Myb_DNA-bind_5"/>
    <property type="match status" value="1"/>
</dbReference>
<dbReference type="PROSITE" id="PS50090">
    <property type="entry name" value="MYB_LIKE"/>
    <property type="match status" value="1"/>
</dbReference>
<accession>A0AAV4BTK4</accession>